<evidence type="ECO:0000259" key="1">
    <source>
        <dbReference type="Pfam" id="PF12680"/>
    </source>
</evidence>
<accession>A0ABW3EN05</accession>
<gene>
    <name evidence="2" type="ORF">ACFQ11_07990</name>
</gene>
<comment type="caution">
    <text evidence="2">The sequence shown here is derived from an EMBL/GenBank/DDBJ whole genome shotgun (WGS) entry which is preliminary data.</text>
</comment>
<dbReference type="Gene3D" id="3.10.450.50">
    <property type="match status" value="1"/>
</dbReference>
<proteinExistence type="predicted"/>
<sequence>MAANASSSAPGPSADDQAALAGLPQRLVEVWAAHDADGFGDLFTEDGTLVLPGVYQAGRDAIRSFMREAFAGVYKGTRVTGKPVNARFLAPGVALLITEGGVIEAGRTELADEAAIRAGWLAVKQDGEWLLAAYQNSPRDPA</sequence>
<dbReference type="EMBL" id="JBHTJA010000010">
    <property type="protein sequence ID" value="MFD0900328.1"/>
    <property type="molecule type" value="Genomic_DNA"/>
</dbReference>
<dbReference type="InterPro" id="IPR011944">
    <property type="entry name" value="Steroid_delta5-4_isomerase"/>
</dbReference>
<feature type="domain" description="SnoaL-like" evidence="1">
    <location>
        <begin position="25"/>
        <end position="78"/>
    </location>
</feature>
<dbReference type="InterPro" id="IPR032710">
    <property type="entry name" value="NTF2-like_dom_sf"/>
</dbReference>
<evidence type="ECO:0000313" key="2">
    <source>
        <dbReference type="EMBL" id="MFD0900328.1"/>
    </source>
</evidence>
<protein>
    <submittedName>
        <fullName evidence="2">SgcJ/EcaC family oxidoreductase</fullName>
    </submittedName>
</protein>
<dbReference type="RefSeq" id="WP_378297299.1">
    <property type="nucleotide sequence ID" value="NZ_JBHTJA010000010.1"/>
</dbReference>
<dbReference type="SUPFAM" id="SSF54427">
    <property type="entry name" value="NTF2-like"/>
    <property type="match status" value="1"/>
</dbReference>
<evidence type="ECO:0000313" key="3">
    <source>
        <dbReference type="Proteomes" id="UP001596972"/>
    </source>
</evidence>
<dbReference type="CDD" id="cd00531">
    <property type="entry name" value="NTF2_like"/>
    <property type="match status" value="1"/>
</dbReference>
<organism evidence="2 3">
    <name type="scientific">Actinomadura sediminis</name>
    <dbReference type="NCBI Taxonomy" id="1038904"/>
    <lineage>
        <taxon>Bacteria</taxon>
        <taxon>Bacillati</taxon>
        <taxon>Actinomycetota</taxon>
        <taxon>Actinomycetes</taxon>
        <taxon>Streptosporangiales</taxon>
        <taxon>Thermomonosporaceae</taxon>
        <taxon>Actinomadura</taxon>
    </lineage>
</organism>
<dbReference type="InterPro" id="IPR037401">
    <property type="entry name" value="SnoaL-like"/>
</dbReference>
<dbReference type="Pfam" id="PF12680">
    <property type="entry name" value="SnoaL_2"/>
    <property type="match status" value="1"/>
</dbReference>
<dbReference type="Proteomes" id="UP001596972">
    <property type="component" value="Unassembled WGS sequence"/>
</dbReference>
<reference evidence="3" key="1">
    <citation type="journal article" date="2019" name="Int. J. Syst. Evol. Microbiol.">
        <title>The Global Catalogue of Microorganisms (GCM) 10K type strain sequencing project: providing services to taxonomists for standard genome sequencing and annotation.</title>
        <authorList>
            <consortium name="The Broad Institute Genomics Platform"/>
            <consortium name="The Broad Institute Genome Sequencing Center for Infectious Disease"/>
            <person name="Wu L."/>
            <person name="Ma J."/>
        </authorList>
    </citation>
    <scope>NUCLEOTIDE SEQUENCE [LARGE SCALE GENOMIC DNA]</scope>
    <source>
        <strain evidence="3">JCM 31202</strain>
    </source>
</reference>
<dbReference type="NCBIfam" id="TIGR02246">
    <property type="entry name" value="SgcJ/EcaC family oxidoreductase"/>
    <property type="match status" value="1"/>
</dbReference>
<name>A0ABW3EN05_9ACTN</name>
<keyword evidence="3" id="KW-1185">Reference proteome</keyword>